<feature type="region of interest" description="Disordered" evidence="1">
    <location>
        <begin position="1"/>
        <end position="38"/>
    </location>
</feature>
<reference evidence="2" key="1">
    <citation type="submission" date="2015-10" db="EMBL/GenBank/DDBJ databases">
        <authorList>
            <person name="Gilbert D.G."/>
        </authorList>
    </citation>
    <scope>NUCLEOTIDE SEQUENCE</scope>
</reference>
<evidence type="ECO:0000256" key="1">
    <source>
        <dbReference type="SAM" id="MobiDB-lite"/>
    </source>
</evidence>
<sequence length="38" mass="4033">MSANIRKRDGSTNHKIEARSDMSDSGLDPGIDKGGKTS</sequence>
<accession>A0A160TVN8</accession>
<feature type="compositionally biased region" description="Basic and acidic residues" evidence="1">
    <location>
        <begin position="1"/>
        <end position="22"/>
    </location>
</feature>
<proteinExistence type="predicted"/>
<gene>
    <name evidence="2" type="ORF">MGWOODY_Hyp1797</name>
</gene>
<dbReference type="AlphaFoldDB" id="A0A160TVN8"/>
<evidence type="ECO:0000313" key="2">
    <source>
        <dbReference type="EMBL" id="CUS55550.1"/>
    </source>
</evidence>
<organism evidence="2">
    <name type="scientific">hydrothermal vent metagenome</name>
    <dbReference type="NCBI Taxonomy" id="652676"/>
    <lineage>
        <taxon>unclassified sequences</taxon>
        <taxon>metagenomes</taxon>
        <taxon>ecological metagenomes</taxon>
    </lineage>
</organism>
<protein>
    <submittedName>
        <fullName evidence="2">Uncharacterized protein</fullName>
    </submittedName>
</protein>
<name>A0A160TVN8_9ZZZZ</name>
<dbReference type="EMBL" id="CZQD01000001">
    <property type="protein sequence ID" value="CUS55550.1"/>
    <property type="molecule type" value="Genomic_DNA"/>
</dbReference>